<accession>A0A382UD58</accession>
<reference evidence="1" key="1">
    <citation type="submission" date="2018-05" db="EMBL/GenBank/DDBJ databases">
        <authorList>
            <person name="Lanie J.A."/>
            <person name="Ng W.-L."/>
            <person name="Kazmierczak K.M."/>
            <person name="Andrzejewski T.M."/>
            <person name="Davidsen T.M."/>
            <person name="Wayne K.J."/>
            <person name="Tettelin H."/>
            <person name="Glass J.I."/>
            <person name="Rusch D."/>
            <person name="Podicherti R."/>
            <person name="Tsui H.-C.T."/>
            <person name="Winkler M.E."/>
        </authorList>
    </citation>
    <scope>NUCLEOTIDE SEQUENCE</scope>
</reference>
<name>A0A382UD58_9ZZZZ</name>
<proteinExistence type="predicted"/>
<dbReference type="EMBL" id="UINC01143189">
    <property type="protein sequence ID" value="SVD31967.1"/>
    <property type="molecule type" value="Genomic_DNA"/>
</dbReference>
<feature type="non-terminal residue" evidence="1">
    <location>
        <position position="1"/>
    </location>
</feature>
<sequence length="199" mass="22915">RVTPLTDNPQYRQIHYNGKGGDTGWKTGTSIDIWRITFSNPSPTEKRVYVSIEKDDKQFGKVKVKHFQSVGDKIGWWKEKKTILEKDEFGRETKKETNELTADHIVRIKGKSLDISFNTGKTISAIEIRNFKITRQECEVKNGTCTLVDRVMIEKYPVKVVVYKDEDGKEVVWKMKDPSSHPKAKGIYTCDEHKVAPPK</sequence>
<organism evidence="1">
    <name type="scientific">marine metagenome</name>
    <dbReference type="NCBI Taxonomy" id="408172"/>
    <lineage>
        <taxon>unclassified sequences</taxon>
        <taxon>metagenomes</taxon>
        <taxon>ecological metagenomes</taxon>
    </lineage>
</organism>
<evidence type="ECO:0000313" key="1">
    <source>
        <dbReference type="EMBL" id="SVD31967.1"/>
    </source>
</evidence>
<gene>
    <name evidence="1" type="ORF">METZ01_LOCUS384821</name>
</gene>
<protein>
    <submittedName>
        <fullName evidence="1">Uncharacterized protein</fullName>
    </submittedName>
</protein>
<dbReference type="AlphaFoldDB" id="A0A382UD58"/>